<dbReference type="Proteomes" id="UP000240418">
    <property type="component" value="Unassembled WGS sequence"/>
</dbReference>
<evidence type="ECO:0000256" key="1">
    <source>
        <dbReference type="SAM" id="Phobius"/>
    </source>
</evidence>
<keyword evidence="1" id="KW-1133">Transmembrane helix</keyword>
<keyword evidence="3" id="KW-1185">Reference proteome</keyword>
<accession>A0A2P8FK85</accession>
<dbReference type="OrthoDB" id="1550598at2"/>
<reference evidence="2 3" key="1">
    <citation type="submission" date="2018-03" db="EMBL/GenBank/DDBJ databases">
        <title>Genomic Encyclopedia of Archaeal and Bacterial Type Strains, Phase II (KMG-II): from individual species to whole genera.</title>
        <authorList>
            <person name="Goeker M."/>
        </authorList>
    </citation>
    <scope>NUCLEOTIDE SEQUENCE [LARGE SCALE GENOMIC DNA]</scope>
    <source>
        <strain evidence="2 3">DSM 100673</strain>
    </source>
</reference>
<evidence type="ECO:0000313" key="3">
    <source>
        <dbReference type="Proteomes" id="UP000240418"/>
    </source>
</evidence>
<dbReference type="EMBL" id="PYGJ01000001">
    <property type="protein sequence ID" value="PSL22141.1"/>
    <property type="molecule type" value="Genomic_DNA"/>
</dbReference>
<feature type="transmembrane region" description="Helical" evidence="1">
    <location>
        <begin position="39"/>
        <end position="57"/>
    </location>
</feature>
<dbReference type="InterPro" id="IPR008535">
    <property type="entry name" value="DUF817"/>
</dbReference>
<comment type="caution">
    <text evidence="2">The sequence shown here is derived from an EMBL/GenBank/DDBJ whole genome shotgun (WGS) entry which is preliminary data.</text>
</comment>
<protein>
    <submittedName>
        <fullName evidence="2">Uncharacterized protein DUF817</fullName>
    </submittedName>
</protein>
<name>A0A2P8FK85_9RHOB</name>
<proteinExistence type="predicted"/>
<organism evidence="2 3">
    <name type="scientific">Shimia abyssi</name>
    <dbReference type="NCBI Taxonomy" id="1662395"/>
    <lineage>
        <taxon>Bacteria</taxon>
        <taxon>Pseudomonadati</taxon>
        <taxon>Pseudomonadota</taxon>
        <taxon>Alphaproteobacteria</taxon>
        <taxon>Rhodobacterales</taxon>
        <taxon>Roseobacteraceae</taxon>
    </lineage>
</organism>
<dbReference type="Pfam" id="PF05675">
    <property type="entry name" value="DUF817"/>
    <property type="match status" value="1"/>
</dbReference>
<sequence length="172" mass="19292">MLMLKQGWAALFGGLLLIGMLVTNRIWQADWLIARYDALSLYALGLQGLFLATRVVSRREARVILLFHLTGTAMEVFKVKAGSWAYPGDGVMKLWGVPLFSGFMCTDLQTYSARLAIIAILGPNYLTLSRGINPDYLQPACNQRAEPRLRASWIWGVFSNAYDCLISRPQFV</sequence>
<feature type="transmembrane region" description="Helical" evidence="1">
    <location>
        <begin position="7"/>
        <end position="27"/>
    </location>
</feature>
<dbReference type="AlphaFoldDB" id="A0A2P8FK85"/>
<keyword evidence="1" id="KW-0812">Transmembrane</keyword>
<evidence type="ECO:0000313" key="2">
    <source>
        <dbReference type="EMBL" id="PSL22141.1"/>
    </source>
</evidence>
<keyword evidence="1" id="KW-0472">Membrane</keyword>
<gene>
    <name evidence="2" type="ORF">CLV88_101566</name>
</gene>